<dbReference type="EMBL" id="JAODIR010000001">
    <property type="protein sequence ID" value="MDD2167096.1"/>
    <property type="molecule type" value="Genomic_DNA"/>
</dbReference>
<reference evidence="1" key="1">
    <citation type="submission" date="2022-09" db="EMBL/GenBank/DDBJ databases">
        <title>Molecular characterization of Glaesserella parasuis strains circulating in commercial swine farms using whole-genome sequencing.</title>
        <authorList>
            <person name="Mugabi R."/>
            <person name="Clavijo M."/>
            <person name="Li G."/>
        </authorList>
    </citation>
    <scope>NUCLEOTIDE SEQUENCE</scope>
    <source>
        <strain evidence="1">0435-53</strain>
    </source>
</reference>
<name>A0AA42ECZ2_GLAPU</name>
<sequence length="44" mass="5522">MRTTFFFYTFWREAYLRTYRPVAFKMMMYYFDKLALCKGQVCVP</sequence>
<dbReference type="RefSeq" id="WP_021117026.1">
    <property type="nucleotide sequence ID" value="NZ_CP054198.1"/>
</dbReference>
<accession>A0AA42ECZ2</accession>
<dbReference type="Proteomes" id="UP001148834">
    <property type="component" value="Unassembled WGS sequence"/>
</dbReference>
<protein>
    <submittedName>
        <fullName evidence="1">Uncharacterized protein</fullName>
    </submittedName>
</protein>
<proteinExistence type="predicted"/>
<organism evidence="1 2">
    <name type="scientific">Glaesserella parasuis</name>
    <name type="common">Haemophilus parasuis</name>
    <dbReference type="NCBI Taxonomy" id="738"/>
    <lineage>
        <taxon>Bacteria</taxon>
        <taxon>Pseudomonadati</taxon>
        <taxon>Pseudomonadota</taxon>
        <taxon>Gammaproteobacteria</taxon>
        <taxon>Pasteurellales</taxon>
        <taxon>Pasteurellaceae</taxon>
        <taxon>Glaesserella</taxon>
    </lineage>
</organism>
<evidence type="ECO:0000313" key="1">
    <source>
        <dbReference type="EMBL" id="MDD2167096.1"/>
    </source>
</evidence>
<dbReference type="AlphaFoldDB" id="A0AA42ECZ2"/>
<evidence type="ECO:0000313" key="2">
    <source>
        <dbReference type="Proteomes" id="UP001148834"/>
    </source>
</evidence>
<comment type="caution">
    <text evidence="1">The sequence shown here is derived from an EMBL/GenBank/DDBJ whole genome shotgun (WGS) entry which is preliminary data.</text>
</comment>
<gene>
    <name evidence="1" type="ORF">N5925_00435</name>
</gene>